<dbReference type="Proteomes" id="UP001058290">
    <property type="component" value="Chromosome"/>
</dbReference>
<dbReference type="Pfam" id="PF16732">
    <property type="entry name" value="ComP_DUS"/>
    <property type="match status" value="1"/>
</dbReference>
<reference evidence="2" key="1">
    <citation type="submission" date="2022-09" db="EMBL/GenBank/DDBJ databases">
        <title>Bacterial diversity in gut of crayfish and pufferfish.</title>
        <authorList>
            <person name="Huang Y."/>
        </authorList>
    </citation>
    <scope>NUCLEOTIDE SEQUENCE</scope>
    <source>
        <strain evidence="2">PR12</strain>
    </source>
</reference>
<keyword evidence="1" id="KW-0472">Membrane</keyword>
<evidence type="ECO:0000313" key="3">
    <source>
        <dbReference type="Proteomes" id="UP001058290"/>
    </source>
</evidence>
<feature type="transmembrane region" description="Helical" evidence="1">
    <location>
        <begin position="6"/>
        <end position="27"/>
    </location>
</feature>
<proteinExistence type="predicted"/>
<dbReference type="EMBL" id="CP104377">
    <property type="protein sequence ID" value="UXC20858.1"/>
    <property type="molecule type" value="Genomic_DNA"/>
</dbReference>
<dbReference type="PANTHER" id="PTHR30093:SF47">
    <property type="entry name" value="TYPE IV PILUS NON-CORE MINOR PILIN PILE"/>
    <property type="match status" value="1"/>
</dbReference>
<dbReference type="Pfam" id="PF07963">
    <property type="entry name" value="N_methyl"/>
    <property type="match status" value="1"/>
</dbReference>
<gene>
    <name evidence="2" type="ORF">N4T19_13625</name>
</gene>
<dbReference type="InterPro" id="IPR012902">
    <property type="entry name" value="N_methyl_site"/>
</dbReference>
<dbReference type="InterPro" id="IPR031982">
    <property type="entry name" value="PilE-like"/>
</dbReference>
<evidence type="ECO:0000256" key="1">
    <source>
        <dbReference type="SAM" id="Phobius"/>
    </source>
</evidence>
<dbReference type="NCBIfam" id="TIGR02532">
    <property type="entry name" value="IV_pilin_GFxxxE"/>
    <property type="match status" value="1"/>
</dbReference>
<dbReference type="PANTHER" id="PTHR30093">
    <property type="entry name" value="GENERAL SECRETION PATHWAY PROTEIN G"/>
    <property type="match status" value="1"/>
</dbReference>
<dbReference type="Gene3D" id="3.30.700.10">
    <property type="entry name" value="Glycoprotein, Type 4 Pilin"/>
    <property type="match status" value="1"/>
</dbReference>
<accession>A0ABY6A3I4</accession>
<organism evidence="2 3">
    <name type="scientific">Comamonas squillarum</name>
    <dbReference type="NCBI Taxonomy" id="2977320"/>
    <lineage>
        <taxon>Bacteria</taxon>
        <taxon>Pseudomonadati</taxon>
        <taxon>Pseudomonadota</taxon>
        <taxon>Betaproteobacteria</taxon>
        <taxon>Burkholderiales</taxon>
        <taxon>Comamonadaceae</taxon>
        <taxon>Comamonas</taxon>
    </lineage>
</organism>
<dbReference type="SUPFAM" id="SSF54523">
    <property type="entry name" value="Pili subunits"/>
    <property type="match status" value="1"/>
</dbReference>
<dbReference type="InterPro" id="IPR045584">
    <property type="entry name" value="Pilin-like"/>
</dbReference>
<keyword evidence="3" id="KW-1185">Reference proteome</keyword>
<dbReference type="PROSITE" id="PS00409">
    <property type="entry name" value="PROKAR_NTER_METHYL"/>
    <property type="match status" value="1"/>
</dbReference>
<name>A0ABY6A3I4_9BURK</name>
<protein>
    <submittedName>
        <fullName evidence="2">Type IV pilin protein</fullName>
    </submittedName>
</protein>
<sequence>MTKLRGFTLIELMIVVAVVGILTAIALPSYNEYIRRGHRADARATLLQAAQWMERAATANGTYPTSLPSSMTSMASGRYAISLDSDGATFTLTATAQNAQEHDKCGNYTLTNTGLQGANGKTEGASGYDSSCWSK</sequence>
<keyword evidence="1" id="KW-0812">Transmembrane</keyword>
<evidence type="ECO:0000313" key="2">
    <source>
        <dbReference type="EMBL" id="UXC20858.1"/>
    </source>
</evidence>
<keyword evidence="1" id="KW-1133">Transmembrane helix</keyword>